<comment type="caution">
    <text evidence="7">The sequence shown here is derived from an EMBL/GenBank/DDBJ whole genome shotgun (WGS) entry which is preliminary data.</text>
</comment>
<reference evidence="8 9" key="1">
    <citation type="submission" date="2017-07" db="EMBL/GenBank/DDBJ databases">
        <title>Leptospira spp. isolated from tropical soils.</title>
        <authorList>
            <person name="Thibeaux R."/>
            <person name="Iraola G."/>
            <person name="Ferres I."/>
            <person name="Bierque E."/>
            <person name="Girault D."/>
            <person name="Soupe-Gilbert M.-E."/>
            <person name="Picardeau M."/>
            <person name="Goarant C."/>
        </authorList>
    </citation>
    <scope>NUCLEOTIDE SEQUENCE [LARGE SCALE GENOMIC DNA]</scope>
    <source>
        <strain evidence="7 9">FH1-B-B1</strain>
        <strain evidence="6 8">FH1-B-C1</strain>
    </source>
</reference>
<dbReference type="Gene3D" id="3.90.1590.10">
    <property type="entry name" value="glutathione-dependent formaldehyde- activating enzyme (gfa)"/>
    <property type="match status" value="1"/>
</dbReference>
<protein>
    <submittedName>
        <fullName evidence="7">Aldehyde-activating protein</fullName>
    </submittedName>
</protein>
<dbReference type="InterPro" id="IPR006913">
    <property type="entry name" value="CENP-V/GFA"/>
</dbReference>
<dbReference type="OrthoDB" id="327703at2"/>
<evidence type="ECO:0000313" key="6">
    <source>
        <dbReference type="EMBL" id="PJZ69415.1"/>
    </source>
</evidence>
<sequence>MKVTGQCHCGKISYEAVLDTEKVSICHCTDCQMLTGSAYRVSVPVPKEDFRLFRGEPKVYIKTADSGNKRAHTFCPDCGTPIHSSSVLNPTAYSLRVGCLDEREQLPPKRQNWCKSAVSWSMNLEQIPQNQGQ</sequence>
<accession>A0A2M9ZKJ4</accession>
<keyword evidence="2" id="KW-0479">Metal-binding</keyword>
<evidence type="ECO:0000256" key="3">
    <source>
        <dbReference type="ARBA" id="ARBA00022833"/>
    </source>
</evidence>
<keyword evidence="8" id="KW-1185">Reference proteome</keyword>
<evidence type="ECO:0000256" key="2">
    <source>
        <dbReference type="ARBA" id="ARBA00022723"/>
    </source>
</evidence>
<organism evidence="7 9">
    <name type="scientific">Leptospira perolatii</name>
    <dbReference type="NCBI Taxonomy" id="2023191"/>
    <lineage>
        <taxon>Bacteria</taxon>
        <taxon>Pseudomonadati</taxon>
        <taxon>Spirochaetota</taxon>
        <taxon>Spirochaetia</taxon>
        <taxon>Leptospirales</taxon>
        <taxon>Leptospiraceae</taxon>
        <taxon>Leptospira</taxon>
    </lineage>
</organism>
<evidence type="ECO:0000313" key="9">
    <source>
        <dbReference type="Proteomes" id="UP000231990"/>
    </source>
</evidence>
<dbReference type="PANTHER" id="PTHR33337:SF40">
    <property type="entry name" value="CENP-V_GFA DOMAIN-CONTAINING PROTEIN-RELATED"/>
    <property type="match status" value="1"/>
</dbReference>
<dbReference type="PROSITE" id="PS51891">
    <property type="entry name" value="CENP_V_GFA"/>
    <property type="match status" value="1"/>
</dbReference>
<comment type="similarity">
    <text evidence="1">Belongs to the Gfa family.</text>
</comment>
<evidence type="ECO:0000256" key="1">
    <source>
        <dbReference type="ARBA" id="ARBA00005495"/>
    </source>
</evidence>
<proteinExistence type="inferred from homology"/>
<dbReference type="EMBL" id="NPDZ01000009">
    <property type="protein sequence ID" value="PJZ72569.1"/>
    <property type="molecule type" value="Genomic_DNA"/>
</dbReference>
<gene>
    <name evidence="6" type="ORF">CH360_11185</name>
    <name evidence="7" type="ORF">CH373_13620</name>
</gene>
<keyword evidence="4" id="KW-0456">Lyase</keyword>
<dbReference type="Pfam" id="PF04828">
    <property type="entry name" value="GFA"/>
    <property type="match status" value="1"/>
</dbReference>
<evidence type="ECO:0000259" key="5">
    <source>
        <dbReference type="PROSITE" id="PS51891"/>
    </source>
</evidence>
<dbReference type="PANTHER" id="PTHR33337">
    <property type="entry name" value="GFA DOMAIN-CONTAINING PROTEIN"/>
    <property type="match status" value="1"/>
</dbReference>
<evidence type="ECO:0000313" key="8">
    <source>
        <dbReference type="Proteomes" id="UP000231962"/>
    </source>
</evidence>
<dbReference type="Proteomes" id="UP000231962">
    <property type="component" value="Unassembled WGS sequence"/>
</dbReference>
<dbReference type="AlphaFoldDB" id="A0A2M9ZKJ4"/>
<dbReference type="GO" id="GO:0046872">
    <property type="term" value="F:metal ion binding"/>
    <property type="evidence" value="ECO:0007669"/>
    <property type="project" value="UniProtKB-KW"/>
</dbReference>
<evidence type="ECO:0000313" key="7">
    <source>
        <dbReference type="EMBL" id="PJZ72569.1"/>
    </source>
</evidence>
<feature type="domain" description="CENP-V/GFA" evidence="5">
    <location>
        <begin position="3"/>
        <end position="114"/>
    </location>
</feature>
<dbReference type="InterPro" id="IPR011057">
    <property type="entry name" value="Mss4-like_sf"/>
</dbReference>
<evidence type="ECO:0000256" key="4">
    <source>
        <dbReference type="ARBA" id="ARBA00023239"/>
    </source>
</evidence>
<keyword evidence="3" id="KW-0862">Zinc</keyword>
<dbReference type="EMBL" id="NPDY01000010">
    <property type="protein sequence ID" value="PJZ69415.1"/>
    <property type="molecule type" value="Genomic_DNA"/>
</dbReference>
<name>A0A2M9ZKJ4_9LEPT</name>
<dbReference type="SUPFAM" id="SSF51316">
    <property type="entry name" value="Mss4-like"/>
    <property type="match status" value="1"/>
</dbReference>
<dbReference type="Proteomes" id="UP000231990">
    <property type="component" value="Unassembled WGS sequence"/>
</dbReference>
<dbReference type="GO" id="GO:0016846">
    <property type="term" value="F:carbon-sulfur lyase activity"/>
    <property type="evidence" value="ECO:0007669"/>
    <property type="project" value="InterPro"/>
</dbReference>